<accession>A0A7G5CG63</accession>
<sequence>MNTNFEEVFMLLDKMEKCANRIKELNKKLSRGLTDV</sequence>
<dbReference type="Proteomes" id="UP000515562">
    <property type="component" value="Segment"/>
</dbReference>
<reference evidence="1 2" key="1">
    <citation type="submission" date="2020-06" db="EMBL/GenBank/DDBJ databases">
        <title>Isolation and characterization of P59,a proteus mirabilis phage with C3 morphology.</title>
        <authorList>
            <person name="Li S."/>
        </authorList>
    </citation>
    <scope>NUCLEOTIDE SEQUENCE [LARGE SCALE GENOMIC DNA]</scope>
</reference>
<organism evidence="1 2">
    <name type="scientific">Proteus phage Vb_PmiP-P59</name>
    <dbReference type="NCBI Taxonomy" id="2754975"/>
    <lineage>
        <taxon>Viruses</taxon>
        <taxon>Duplodnaviria</taxon>
        <taxon>Heunggongvirae</taxon>
        <taxon>Uroviricota</taxon>
        <taxon>Caudoviricetes</taxon>
        <taxon>Grimontviridae</taxon>
        <taxon>Privateervirus</taxon>
        <taxon>Privateervirus P59</taxon>
    </lineage>
</organism>
<dbReference type="KEGG" id="vg:77948492"/>
<name>A0A7G5CG63_9CAUD</name>
<keyword evidence="2" id="KW-1185">Reference proteome</keyword>
<protein>
    <submittedName>
        <fullName evidence="1">Uncharacterized protein</fullName>
    </submittedName>
</protein>
<dbReference type="RefSeq" id="YP_010672222.1">
    <property type="nucleotide sequence ID" value="NC_070975.1"/>
</dbReference>
<dbReference type="EMBL" id="MT664722">
    <property type="protein sequence ID" value="QMV48265.1"/>
    <property type="molecule type" value="Genomic_DNA"/>
</dbReference>
<proteinExistence type="predicted"/>
<evidence type="ECO:0000313" key="2">
    <source>
        <dbReference type="Proteomes" id="UP000515562"/>
    </source>
</evidence>
<evidence type="ECO:0000313" key="1">
    <source>
        <dbReference type="EMBL" id="QMV48265.1"/>
    </source>
</evidence>
<dbReference type="GeneID" id="77948492"/>